<evidence type="ECO:0000256" key="2">
    <source>
        <dbReference type="PIRSR" id="PIRSR638964-3"/>
    </source>
</evidence>
<dbReference type="AlphaFoldDB" id="A0A7S0NSH0"/>
<dbReference type="PANTHER" id="PTHR39447">
    <property type="entry name" value="ALPHA-L-ARABINOFURANOSIDASE B"/>
    <property type="match status" value="1"/>
</dbReference>
<organism evidence="5">
    <name type="scientific">Calcidiscus leptoporus</name>
    <dbReference type="NCBI Taxonomy" id="127549"/>
    <lineage>
        <taxon>Eukaryota</taxon>
        <taxon>Haptista</taxon>
        <taxon>Haptophyta</taxon>
        <taxon>Prymnesiophyceae</taxon>
        <taxon>Coccolithales</taxon>
        <taxon>Calcidiscaceae</taxon>
        <taxon>Calcidiscus</taxon>
    </lineage>
</organism>
<dbReference type="InterPro" id="IPR038964">
    <property type="entry name" value="ABFB"/>
</dbReference>
<dbReference type="GO" id="GO:0019566">
    <property type="term" value="P:arabinose metabolic process"/>
    <property type="evidence" value="ECO:0007669"/>
    <property type="project" value="InterPro"/>
</dbReference>
<evidence type="ECO:0000256" key="3">
    <source>
        <dbReference type="SAM" id="SignalP"/>
    </source>
</evidence>
<dbReference type="SUPFAM" id="SSF49899">
    <property type="entry name" value="Concanavalin A-like lectins/glucanases"/>
    <property type="match status" value="1"/>
</dbReference>
<dbReference type="Gene3D" id="2.60.120.200">
    <property type="match status" value="1"/>
</dbReference>
<gene>
    <name evidence="5" type="ORF">CLEP1334_LOCUS5514</name>
</gene>
<accession>A0A7S0NSH0</accession>
<feature type="domain" description="Alpha-L-arabinofuranosidase B catalytic" evidence="4">
    <location>
        <begin position="26"/>
        <end position="333"/>
    </location>
</feature>
<keyword evidence="3" id="KW-0732">Signal</keyword>
<feature type="active site" description="Proton donor" evidence="1">
    <location>
        <position position="297"/>
    </location>
</feature>
<reference evidence="5" key="1">
    <citation type="submission" date="2021-01" db="EMBL/GenBank/DDBJ databases">
        <authorList>
            <person name="Corre E."/>
            <person name="Pelletier E."/>
            <person name="Niang G."/>
            <person name="Scheremetjew M."/>
            <person name="Finn R."/>
            <person name="Kale V."/>
            <person name="Holt S."/>
            <person name="Cochrane G."/>
            <person name="Meng A."/>
            <person name="Brown T."/>
            <person name="Cohen L."/>
        </authorList>
    </citation>
    <scope>NUCLEOTIDE SEQUENCE</scope>
    <source>
        <strain evidence="5">RCC1130</strain>
    </source>
</reference>
<sequence>MMMTQRMMMMIALAEGVTDAFSPPGPCDIYMAGSTPCVAAHSLVRALYAGYSGPLYLVQRASDLASTAVATKSEGGYADSAAQDAFCAGTSCTVTRIFDQSPRGNHLERAPWGGASRHAEKGVNATKHKLTVGGHAVYGAYFEGGMGYRCDSTWGVATGNEPESMYMVTAGQHYNGGCCFDYGNAEIDALDHGKGTMEAIYWGNSHGWSKGAGAGPWVMADIENGLWAGHDPVEASNTPINATFVTAMLKGGTDGFALKGGDAQRGGSLKKLYEGVRPPQYQPMKKQGAIILGIGGDSSDWAIGTFYEGVMTTGYASDATDSAVHANIVAAGYGA</sequence>
<feature type="disulfide bond" evidence="2">
    <location>
        <begin position="27"/>
        <end position="37"/>
    </location>
</feature>
<evidence type="ECO:0000313" key="5">
    <source>
        <dbReference type="EMBL" id="CAD8530262.1"/>
    </source>
</evidence>
<feature type="disulfide bond" evidence="2">
    <location>
        <begin position="87"/>
        <end position="92"/>
    </location>
</feature>
<feature type="signal peptide" evidence="3">
    <location>
        <begin position="1"/>
        <end position="20"/>
    </location>
</feature>
<dbReference type="PANTHER" id="PTHR39447:SF2">
    <property type="entry name" value="ALPHA-L-ARABINOFURANOSIDASE B"/>
    <property type="match status" value="1"/>
</dbReference>
<feature type="active site" description="Nucleophile" evidence="1">
    <location>
        <position position="223"/>
    </location>
</feature>
<evidence type="ECO:0000259" key="4">
    <source>
        <dbReference type="Pfam" id="PF09206"/>
    </source>
</evidence>
<dbReference type="EMBL" id="HBER01011089">
    <property type="protein sequence ID" value="CAD8530262.1"/>
    <property type="molecule type" value="Transcribed_RNA"/>
</dbReference>
<dbReference type="GO" id="GO:0045490">
    <property type="term" value="P:pectin catabolic process"/>
    <property type="evidence" value="ECO:0007669"/>
    <property type="project" value="TreeGrafter"/>
</dbReference>
<keyword evidence="2" id="KW-1015">Disulfide bond</keyword>
<proteinExistence type="predicted"/>
<name>A0A7S0NSH0_9EUKA</name>
<dbReference type="InterPro" id="IPR015289">
    <property type="entry name" value="A-L-arabinofuranosidase_B_cat"/>
</dbReference>
<feature type="disulfide bond" evidence="2">
    <location>
        <begin position="178"/>
        <end position="179"/>
    </location>
</feature>
<dbReference type="Pfam" id="PF09206">
    <property type="entry name" value="ArabFuran-catal"/>
    <property type="match status" value="1"/>
</dbReference>
<dbReference type="GO" id="GO:0031221">
    <property type="term" value="P:arabinan metabolic process"/>
    <property type="evidence" value="ECO:0007669"/>
    <property type="project" value="InterPro"/>
</dbReference>
<dbReference type="InterPro" id="IPR013320">
    <property type="entry name" value="ConA-like_dom_sf"/>
</dbReference>
<dbReference type="GO" id="GO:0046556">
    <property type="term" value="F:alpha-L-arabinofuranosidase activity"/>
    <property type="evidence" value="ECO:0007669"/>
    <property type="project" value="InterPro"/>
</dbReference>
<feature type="chain" id="PRO_5030692782" description="Alpha-L-arabinofuranosidase B catalytic domain-containing protein" evidence="3">
    <location>
        <begin position="21"/>
        <end position="335"/>
    </location>
</feature>
<evidence type="ECO:0000256" key="1">
    <source>
        <dbReference type="PIRSR" id="PIRSR638964-1"/>
    </source>
</evidence>
<protein>
    <recommendedName>
        <fullName evidence="4">Alpha-L-arabinofuranosidase B catalytic domain-containing protein</fullName>
    </recommendedName>
</protein>